<dbReference type="OrthoDB" id="8918678at2759"/>
<reference evidence="4" key="1">
    <citation type="submission" date="2017-02" db="UniProtKB">
        <authorList>
            <consortium name="WormBaseParasite"/>
        </authorList>
    </citation>
    <scope>IDENTIFICATION</scope>
</reference>
<feature type="compositionally biased region" description="Basic and acidic residues" evidence="1">
    <location>
        <begin position="37"/>
        <end position="54"/>
    </location>
</feature>
<dbReference type="WBParaSite" id="ASIM_0002039801-mRNA-1">
    <property type="protein sequence ID" value="ASIM_0002039801-mRNA-1"/>
    <property type="gene ID" value="ASIM_0002039801"/>
</dbReference>
<evidence type="ECO:0000313" key="3">
    <source>
        <dbReference type="Proteomes" id="UP000267096"/>
    </source>
</evidence>
<evidence type="ECO:0000313" key="2">
    <source>
        <dbReference type="EMBL" id="VDK72079.1"/>
    </source>
</evidence>
<feature type="region of interest" description="Disordered" evidence="1">
    <location>
        <begin position="35"/>
        <end position="75"/>
    </location>
</feature>
<proteinExistence type="predicted"/>
<protein>
    <submittedName>
        <fullName evidence="2 4">Uncharacterized protein</fullName>
    </submittedName>
</protein>
<organism evidence="4">
    <name type="scientific">Anisakis simplex</name>
    <name type="common">Herring worm</name>
    <dbReference type="NCBI Taxonomy" id="6269"/>
    <lineage>
        <taxon>Eukaryota</taxon>
        <taxon>Metazoa</taxon>
        <taxon>Ecdysozoa</taxon>
        <taxon>Nematoda</taxon>
        <taxon>Chromadorea</taxon>
        <taxon>Rhabditida</taxon>
        <taxon>Spirurina</taxon>
        <taxon>Ascaridomorpha</taxon>
        <taxon>Ascaridoidea</taxon>
        <taxon>Anisakidae</taxon>
        <taxon>Anisakis</taxon>
        <taxon>Anisakis simplex complex</taxon>
    </lineage>
</organism>
<accession>A0A0M3KHD3</accession>
<dbReference type="AlphaFoldDB" id="A0A0M3KHD3"/>
<name>A0A0M3KHD3_ANISI</name>
<dbReference type="Proteomes" id="UP000267096">
    <property type="component" value="Unassembled WGS sequence"/>
</dbReference>
<evidence type="ECO:0000313" key="4">
    <source>
        <dbReference type="WBParaSite" id="ASIM_0002039801-mRNA-1"/>
    </source>
</evidence>
<gene>
    <name evidence="2" type="ORF">ASIM_LOCUS19779</name>
</gene>
<evidence type="ECO:0000256" key="1">
    <source>
        <dbReference type="SAM" id="MobiDB-lite"/>
    </source>
</evidence>
<dbReference type="EMBL" id="UYRR01037951">
    <property type="protein sequence ID" value="VDK72079.1"/>
    <property type="molecule type" value="Genomic_DNA"/>
</dbReference>
<keyword evidence="3" id="KW-1185">Reference proteome</keyword>
<sequence>MALWKICRHTQDEFIAKRSLSQANQLKAYEMSQKQLFSDDRETPDSSSWKKDTEGMNFSQKRKSSLNDGVGDSETAHMPMRFANLFRTKSEPLMSDHGSRCEHEEEDSDRLSVESALREPLKFRCPHAFVRFGVGGKVLIMDPSLSTSLIEVKDLKVAVKDSETKH</sequence>
<reference evidence="2 3" key="2">
    <citation type="submission" date="2018-11" db="EMBL/GenBank/DDBJ databases">
        <authorList>
            <consortium name="Pathogen Informatics"/>
        </authorList>
    </citation>
    <scope>NUCLEOTIDE SEQUENCE [LARGE SCALE GENOMIC DNA]</scope>
</reference>